<keyword evidence="3" id="KW-0408">Iron</keyword>
<dbReference type="Proteomes" id="UP000501253">
    <property type="component" value="Chromosome"/>
</dbReference>
<dbReference type="Gene3D" id="3.60.21.10">
    <property type="match status" value="1"/>
</dbReference>
<dbReference type="GO" id="GO:0004113">
    <property type="term" value="F:2',3'-cyclic-nucleotide 3'-phosphodiesterase activity"/>
    <property type="evidence" value="ECO:0007669"/>
    <property type="project" value="TreeGrafter"/>
</dbReference>
<dbReference type="GO" id="GO:0046872">
    <property type="term" value="F:metal ion binding"/>
    <property type="evidence" value="ECO:0007669"/>
    <property type="project" value="UniProtKB-KW"/>
</dbReference>
<dbReference type="RefSeq" id="WP_168719844.1">
    <property type="nucleotide sequence ID" value="NZ_CP042909.1"/>
</dbReference>
<evidence type="ECO:0000256" key="3">
    <source>
        <dbReference type="ARBA" id="ARBA00023004"/>
    </source>
</evidence>
<dbReference type="CDD" id="cd07382">
    <property type="entry name" value="MPP_DR1281"/>
    <property type="match status" value="1"/>
</dbReference>
<dbReference type="InterPro" id="IPR029052">
    <property type="entry name" value="Metallo-depent_PP-like"/>
</dbReference>
<organism evidence="7 8">
    <name type="scientific">Thermosulfurimonas marina</name>
    <dbReference type="NCBI Taxonomy" id="2047767"/>
    <lineage>
        <taxon>Bacteria</taxon>
        <taxon>Pseudomonadati</taxon>
        <taxon>Thermodesulfobacteriota</taxon>
        <taxon>Thermodesulfobacteria</taxon>
        <taxon>Thermodesulfobacteriales</taxon>
        <taxon>Thermodesulfobacteriaceae</taxon>
        <taxon>Thermosulfurimonas</taxon>
    </lineage>
</organism>
<feature type="binding site" evidence="6">
    <location>
        <position position="39"/>
    </location>
    <ligand>
        <name>Fe cation</name>
        <dbReference type="ChEBI" id="CHEBI:24875"/>
        <label>2</label>
    </ligand>
</feature>
<feature type="active site" description="Proton donor" evidence="5">
    <location>
        <position position="68"/>
    </location>
</feature>
<dbReference type="PANTHER" id="PTHR36303:SF1">
    <property type="entry name" value="2',3'-CYCLIC-NUCLEOTIDE 2'-PHOSPHODIESTERASE"/>
    <property type="match status" value="1"/>
</dbReference>
<feature type="binding site" evidence="6">
    <location>
        <position position="67"/>
    </location>
    <ligand>
        <name>Fe cation</name>
        <dbReference type="ChEBI" id="CHEBI:24875"/>
        <label>2</label>
    </ligand>
</feature>
<feature type="binding site" evidence="6">
    <location>
        <position position="174"/>
    </location>
    <ligand>
        <name>Fe cation</name>
        <dbReference type="ChEBI" id="CHEBI:24875"/>
        <label>2</label>
    </ligand>
</feature>
<keyword evidence="1 6" id="KW-0479">Metal-binding</keyword>
<evidence type="ECO:0000256" key="1">
    <source>
        <dbReference type="ARBA" id="ARBA00022723"/>
    </source>
</evidence>
<gene>
    <name evidence="7" type="ORF">FVE67_06630</name>
</gene>
<feature type="binding site" evidence="6">
    <location>
        <position position="176"/>
    </location>
    <ligand>
        <name>Fe cation</name>
        <dbReference type="ChEBI" id="CHEBI:24875"/>
        <label>1</label>
    </ligand>
</feature>
<dbReference type="EMBL" id="CP042909">
    <property type="protein sequence ID" value="QJA06493.1"/>
    <property type="molecule type" value="Genomic_DNA"/>
</dbReference>
<proteinExistence type="inferred from homology"/>
<keyword evidence="8" id="KW-1185">Reference proteome</keyword>
<protein>
    <submittedName>
        <fullName evidence="7">TIGR00282 family metallophosphoesterase</fullName>
    </submittedName>
</protein>
<evidence type="ECO:0000313" key="8">
    <source>
        <dbReference type="Proteomes" id="UP000501253"/>
    </source>
</evidence>
<name>A0A6H1WTG6_9BACT</name>
<comment type="similarity">
    <text evidence="4">Belongs to the YmdB-like family.</text>
</comment>
<dbReference type="NCBIfam" id="TIGR00282">
    <property type="entry name" value="TIGR00282 family metallophosphoesterase"/>
    <property type="match status" value="1"/>
</dbReference>
<dbReference type="PANTHER" id="PTHR36303">
    <property type="entry name" value="2',3'-CYCLIC-NUCLEOTIDE 2'-PHOSPHODIESTERASE"/>
    <property type="match status" value="1"/>
</dbReference>
<feature type="binding site" evidence="6">
    <location>
        <position position="149"/>
    </location>
    <ligand>
        <name>Fe cation</name>
        <dbReference type="ChEBI" id="CHEBI:24875"/>
        <label>2</label>
    </ligand>
</feature>
<feature type="binding site" evidence="6">
    <location>
        <position position="8"/>
    </location>
    <ligand>
        <name>Fe cation</name>
        <dbReference type="ChEBI" id="CHEBI:24875"/>
        <label>1</label>
    </ligand>
</feature>
<evidence type="ECO:0000256" key="4">
    <source>
        <dbReference type="ARBA" id="ARBA00061401"/>
    </source>
</evidence>
<reference evidence="7 8" key="1">
    <citation type="submission" date="2019-08" db="EMBL/GenBank/DDBJ databases">
        <title>Complete genome sequence of Thermosulfurimonas marina SU872T, an anaerobic thermophilic chemolithoautotrophic bacterium isolated from a shallow marine hydrothermal vent.</title>
        <authorList>
            <person name="Allioux M."/>
            <person name="Jebbar M."/>
            <person name="Slobodkina G."/>
            <person name="Slobodkin A."/>
            <person name="Moalic Y."/>
            <person name="Frolova A."/>
            <person name="Shao Z."/>
            <person name="Alain K."/>
        </authorList>
    </citation>
    <scope>NUCLEOTIDE SEQUENCE [LARGE SCALE GENOMIC DNA]</scope>
    <source>
        <strain evidence="7 8">SU872</strain>
    </source>
</reference>
<dbReference type="FunFam" id="3.60.21.10:FF:000016">
    <property type="entry name" value="Putative metallophosphoesterase"/>
    <property type="match status" value="1"/>
</dbReference>
<evidence type="ECO:0000313" key="7">
    <source>
        <dbReference type="EMBL" id="QJA06493.1"/>
    </source>
</evidence>
<dbReference type="PIRSF" id="PIRSF004789">
    <property type="entry name" value="DR1281"/>
    <property type="match status" value="1"/>
</dbReference>
<sequence length="259" mass="28688">MRVLFLGDIVGSPGRKALRLFLPGLLEEFRPHFVIGNAENAAGGYGLTEKIAEELFALGLDLLTSGNHIWKREFLPYLARSERVLRPANYPEGAPGRGATVLEKDGRKLAVINLEGRVFMRALQCPFRTAAALAEELRLETPCILVDFHAEATSEKIALSWYLDGRVSALIGTHTHVQTADARILPQGTAYLSDAGMCGLRDGVIGMDRKQALEMYLTQVPRRLEVPKKGTVKAEGVFLELEEESGRALRIETFRREES</sequence>
<feature type="binding site" evidence="6">
    <location>
        <position position="39"/>
    </location>
    <ligand>
        <name>Fe cation</name>
        <dbReference type="ChEBI" id="CHEBI:24875"/>
        <label>1</label>
    </ligand>
</feature>
<accession>A0A6H1WTG6</accession>
<evidence type="ECO:0000256" key="6">
    <source>
        <dbReference type="PIRSR" id="PIRSR004789-51"/>
    </source>
</evidence>
<dbReference type="AlphaFoldDB" id="A0A6H1WTG6"/>
<feature type="binding site" evidence="6">
    <location>
        <position position="40"/>
    </location>
    <ligand>
        <name>Fe cation</name>
        <dbReference type="ChEBI" id="CHEBI:24875"/>
        <label>1</label>
    </ligand>
</feature>
<dbReference type="KEGG" id="tmai:FVE67_06630"/>
<dbReference type="InterPro" id="IPR005235">
    <property type="entry name" value="YmdB-like"/>
</dbReference>
<evidence type="ECO:0000256" key="2">
    <source>
        <dbReference type="ARBA" id="ARBA00022801"/>
    </source>
</evidence>
<keyword evidence="2" id="KW-0378">Hydrolase</keyword>
<dbReference type="Pfam" id="PF13277">
    <property type="entry name" value="YmdB"/>
    <property type="match status" value="1"/>
</dbReference>
<evidence type="ECO:0000256" key="5">
    <source>
        <dbReference type="PIRSR" id="PIRSR004789-50"/>
    </source>
</evidence>
<dbReference type="SUPFAM" id="SSF56300">
    <property type="entry name" value="Metallo-dependent phosphatases"/>
    <property type="match status" value="1"/>
</dbReference>